<dbReference type="Pfam" id="PF00990">
    <property type="entry name" value="GGDEF"/>
    <property type="match status" value="1"/>
</dbReference>
<dbReference type="CDD" id="cd01949">
    <property type="entry name" value="GGDEF"/>
    <property type="match status" value="1"/>
</dbReference>
<keyword evidence="1" id="KW-0812">Transmembrane</keyword>
<dbReference type="NCBIfam" id="TIGR00254">
    <property type="entry name" value="GGDEF"/>
    <property type="match status" value="1"/>
</dbReference>
<evidence type="ECO:0000313" key="4">
    <source>
        <dbReference type="Proteomes" id="UP001595998"/>
    </source>
</evidence>
<dbReference type="EMBL" id="JBHSEH010000007">
    <property type="protein sequence ID" value="MFC4426322.1"/>
    <property type="molecule type" value="Genomic_DNA"/>
</dbReference>
<dbReference type="InterPro" id="IPR029787">
    <property type="entry name" value="Nucleotide_cyclase"/>
</dbReference>
<sequence>MARTSSSARDWTVPRVGLLVGLPLSLLLSLSMPQLGNGRLWDALNRTLPTKITPRVVVVGIDDQALRDYGPPEFWPRELYAQVLSTLNAGGALAIGLDLQPDNPGLLATIGQAVTEPAGQAGIVVGTASSVAPAAGHGAEPEGLSTGLTTLLASRDGIVRSYQTALGSTAAPQASFAWQLARLAGKVPPLDTRRRLIRLTSPDPGLEPALPLRSVVNGTLGPAAVQGRVVLLGDTGRGAPTVRGPYHRQIPQVQMQARLVTSLLSAPFVMFPQWLTALLGALILTATVLLRRLWGFWLAFALLALSPVLWLAGILLPAVTFSLCAALGAGLVAAERAWTLRRLRAVDPLTGFGNRVALTRALEARWRRQGARPLGLLLVELGGVQEATRQYGPEAADELLIDLAGRLGRTKRRNELLFRWSANEFALLLGQDAAESLTRRAEELRQGLEPLTFRDVPLQASIGVALADKDMRSSAQLVEAARRDRTRARSLSGSGT</sequence>
<feature type="domain" description="GGDEF" evidence="2">
    <location>
        <begin position="372"/>
        <end position="496"/>
    </location>
</feature>
<dbReference type="RefSeq" id="WP_380038660.1">
    <property type="nucleotide sequence ID" value="NZ_JBHSEH010000007.1"/>
</dbReference>
<dbReference type="Proteomes" id="UP001595998">
    <property type="component" value="Unassembled WGS sequence"/>
</dbReference>
<name>A0ABV8XNW8_9DEIO</name>
<evidence type="ECO:0000256" key="1">
    <source>
        <dbReference type="SAM" id="Phobius"/>
    </source>
</evidence>
<evidence type="ECO:0000259" key="2">
    <source>
        <dbReference type="PROSITE" id="PS50887"/>
    </source>
</evidence>
<dbReference type="InterPro" id="IPR043128">
    <property type="entry name" value="Rev_trsase/Diguanyl_cyclase"/>
</dbReference>
<dbReference type="InterPro" id="IPR007890">
    <property type="entry name" value="CHASE2"/>
</dbReference>
<accession>A0ABV8XNW8</accession>
<dbReference type="PANTHER" id="PTHR33121">
    <property type="entry name" value="CYCLIC DI-GMP PHOSPHODIESTERASE PDEF"/>
    <property type="match status" value="1"/>
</dbReference>
<keyword evidence="4" id="KW-1185">Reference proteome</keyword>
<evidence type="ECO:0000313" key="3">
    <source>
        <dbReference type="EMBL" id="MFC4426322.1"/>
    </source>
</evidence>
<feature type="transmembrane region" description="Helical" evidence="1">
    <location>
        <begin position="293"/>
        <end position="312"/>
    </location>
</feature>
<dbReference type="Pfam" id="PF05226">
    <property type="entry name" value="CHASE2"/>
    <property type="match status" value="1"/>
</dbReference>
<dbReference type="PANTHER" id="PTHR33121:SF79">
    <property type="entry name" value="CYCLIC DI-GMP PHOSPHODIESTERASE PDED-RELATED"/>
    <property type="match status" value="1"/>
</dbReference>
<dbReference type="SUPFAM" id="SSF55073">
    <property type="entry name" value="Nucleotide cyclase"/>
    <property type="match status" value="1"/>
</dbReference>
<gene>
    <name evidence="3" type="ORF">ACFOZ9_08845</name>
</gene>
<comment type="caution">
    <text evidence="3">The sequence shown here is derived from an EMBL/GenBank/DDBJ whole genome shotgun (WGS) entry which is preliminary data.</text>
</comment>
<proteinExistence type="predicted"/>
<organism evidence="3 4">
    <name type="scientific">Deinococcus navajonensis</name>
    <dbReference type="NCBI Taxonomy" id="309884"/>
    <lineage>
        <taxon>Bacteria</taxon>
        <taxon>Thermotogati</taxon>
        <taxon>Deinococcota</taxon>
        <taxon>Deinococci</taxon>
        <taxon>Deinococcales</taxon>
        <taxon>Deinococcaceae</taxon>
        <taxon>Deinococcus</taxon>
    </lineage>
</organism>
<reference evidence="4" key="1">
    <citation type="journal article" date="2019" name="Int. J. Syst. Evol. Microbiol.">
        <title>The Global Catalogue of Microorganisms (GCM) 10K type strain sequencing project: providing services to taxonomists for standard genome sequencing and annotation.</title>
        <authorList>
            <consortium name="The Broad Institute Genomics Platform"/>
            <consortium name="The Broad Institute Genome Sequencing Center for Infectious Disease"/>
            <person name="Wu L."/>
            <person name="Ma J."/>
        </authorList>
    </citation>
    <scope>NUCLEOTIDE SEQUENCE [LARGE SCALE GENOMIC DNA]</scope>
    <source>
        <strain evidence="4">CCUG 56029</strain>
    </source>
</reference>
<dbReference type="InterPro" id="IPR000160">
    <property type="entry name" value="GGDEF_dom"/>
</dbReference>
<dbReference type="SMART" id="SM00267">
    <property type="entry name" value="GGDEF"/>
    <property type="match status" value="1"/>
</dbReference>
<dbReference type="SMART" id="SM01080">
    <property type="entry name" value="CHASE2"/>
    <property type="match status" value="1"/>
</dbReference>
<dbReference type="InterPro" id="IPR050706">
    <property type="entry name" value="Cyclic-di-GMP_PDE-like"/>
</dbReference>
<feature type="transmembrane region" description="Helical" evidence="1">
    <location>
        <begin position="264"/>
        <end position="286"/>
    </location>
</feature>
<dbReference type="Gene3D" id="3.30.70.270">
    <property type="match status" value="1"/>
</dbReference>
<keyword evidence="1" id="KW-0472">Membrane</keyword>
<dbReference type="PROSITE" id="PS50887">
    <property type="entry name" value="GGDEF"/>
    <property type="match status" value="1"/>
</dbReference>
<protein>
    <submittedName>
        <fullName evidence="3">CHASE2 domain-containing protein</fullName>
    </submittedName>
</protein>
<keyword evidence="1" id="KW-1133">Transmembrane helix</keyword>